<reference evidence="1 2" key="1">
    <citation type="submission" date="2024-04" db="EMBL/GenBank/DDBJ databases">
        <authorList>
            <person name="Fracassetti M."/>
        </authorList>
    </citation>
    <scope>NUCLEOTIDE SEQUENCE [LARGE SCALE GENOMIC DNA]</scope>
</reference>
<proteinExistence type="predicted"/>
<name>A0AAV2CXK9_9ROSI</name>
<protein>
    <submittedName>
        <fullName evidence="1">Uncharacterized protein</fullName>
    </submittedName>
</protein>
<organism evidence="1 2">
    <name type="scientific">Linum trigynum</name>
    <dbReference type="NCBI Taxonomy" id="586398"/>
    <lineage>
        <taxon>Eukaryota</taxon>
        <taxon>Viridiplantae</taxon>
        <taxon>Streptophyta</taxon>
        <taxon>Embryophyta</taxon>
        <taxon>Tracheophyta</taxon>
        <taxon>Spermatophyta</taxon>
        <taxon>Magnoliopsida</taxon>
        <taxon>eudicotyledons</taxon>
        <taxon>Gunneridae</taxon>
        <taxon>Pentapetalae</taxon>
        <taxon>rosids</taxon>
        <taxon>fabids</taxon>
        <taxon>Malpighiales</taxon>
        <taxon>Linaceae</taxon>
        <taxon>Linum</taxon>
    </lineage>
</organism>
<dbReference type="EMBL" id="OZ034814">
    <property type="protein sequence ID" value="CAL1361039.1"/>
    <property type="molecule type" value="Genomic_DNA"/>
</dbReference>
<evidence type="ECO:0000313" key="2">
    <source>
        <dbReference type="Proteomes" id="UP001497516"/>
    </source>
</evidence>
<gene>
    <name evidence="1" type="ORF">LTRI10_LOCUS8437</name>
</gene>
<sequence>MASKQPQPTKSRVTINSWVTMWNQSVEKYCTIRIDSMRLPTAELETVAPPMSVVATEQTVASASSYIKSPPIEKPPTSTTDSIIIAADPSKEELTSEVITPSIIPASSSTPRIESSSSWLAYRAYEETLPGHVNGYPSYWGPSHPPLRATEVARGNLAIEEGGERGDQLGFDVGDKSTANRGGHVPNHFIKKIIGLVETNED</sequence>
<keyword evidence="2" id="KW-1185">Reference proteome</keyword>
<dbReference type="Proteomes" id="UP001497516">
    <property type="component" value="Chromosome 10"/>
</dbReference>
<evidence type="ECO:0000313" key="1">
    <source>
        <dbReference type="EMBL" id="CAL1361039.1"/>
    </source>
</evidence>
<accession>A0AAV2CXK9</accession>
<dbReference type="AlphaFoldDB" id="A0AAV2CXK9"/>